<organism evidence="2 3">
    <name type="scientific">Trichinella pseudospiralis</name>
    <name type="common">Parasitic roundworm</name>
    <dbReference type="NCBI Taxonomy" id="6337"/>
    <lineage>
        <taxon>Eukaryota</taxon>
        <taxon>Metazoa</taxon>
        <taxon>Ecdysozoa</taxon>
        <taxon>Nematoda</taxon>
        <taxon>Enoplea</taxon>
        <taxon>Dorylaimia</taxon>
        <taxon>Trichinellida</taxon>
        <taxon>Trichinellidae</taxon>
        <taxon>Trichinella</taxon>
    </lineage>
</organism>
<keyword evidence="1" id="KW-0472">Membrane</keyword>
<evidence type="ECO:0000256" key="1">
    <source>
        <dbReference type="SAM" id="Phobius"/>
    </source>
</evidence>
<evidence type="ECO:0000313" key="2">
    <source>
        <dbReference type="EMBL" id="KRY32960.1"/>
    </source>
</evidence>
<sequence>MELLLKFLAALYSLLSILLSFKIYIENIPKAL</sequence>
<dbReference type="Proteomes" id="UP000054632">
    <property type="component" value="Unassembled WGS sequence"/>
</dbReference>
<protein>
    <submittedName>
        <fullName evidence="2">Uncharacterized protein</fullName>
    </submittedName>
</protein>
<dbReference type="EMBL" id="JYDR01005128">
    <property type="protein sequence ID" value="KRY32960.1"/>
    <property type="molecule type" value="Genomic_DNA"/>
</dbReference>
<gene>
    <name evidence="2" type="ORF">T4A_7197</name>
</gene>
<name>A0A0V1B7M4_TRIPS</name>
<keyword evidence="1" id="KW-0812">Transmembrane</keyword>
<evidence type="ECO:0000313" key="3">
    <source>
        <dbReference type="Proteomes" id="UP000054632"/>
    </source>
</evidence>
<comment type="caution">
    <text evidence="2">The sequence shown here is derived from an EMBL/GenBank/DDBJ whole genome shotgun (WGS) entry which is preliminary data.</text>
</comment>
<keyword evidence="1" id="KW-1133">Transmembrane helix</keyword>
<proteinExistence type="predicted"/>
<accession>A0A0V1B7M4</accession>
<feature type="transmembrane region" description="Helical" evidence="1">
    <location>
        <begin position="7"/>
        <end position="25"/>
    </location>
</feature>
<reference evidence="2 3" key="1">
    <citation type="submission" date="2015-01" db="EMBL/GenBank/DDBJ databases">
        <title>Evolution of Trichinella species and genotypes.</title>
        <authorList>
            <person name="Korhonen P.K."/>
            <person name="Edoardo P."/>
            <person name="Giuseppe L.R."/>
            <person name="Gasser R.B."/>
        </authorList>
    </citation>
    <scope>NUCLEOTIDE SEQUENCE [LARGE SCALE GENOMIC DNA]</scope>
    <source>
        <strain evidence="2">ISS13</strain>
    </source>
</reference>
<dbReference type="AlphaFoldDB" id="A0A0V1B7M4"/>